<accession>A0A9D3YBQ9</accession>
<comment type="caution">
    <text evidence="2">The sequence shown here is derived from an EMBL/GenBank/DDBJ whole genome shotgun (WGS) entry which is preliminary data.</text>
</comment>
<feature type="region of interest" description="Disordered" evidence="1">
    <location>
        <begin position="59"/>
        <end position="99"/>
    </location>
</feature>
<evidence type="ECO:0000313" key="2">
    <source>
        <dbReference type="EMBL" id="KAH3695404.1"/>
    </source>
</evidence>
<feature type="compositionally biased region" description="Low complexity" evidence="1">
    <location>
        <begin position="182"/>
        <end position="192"/>
    </location>
</feature>
<reference evidence="2" key="2">
    <citation type="submission" date="2020-11" db="EMBL/GenBank/DDBJ databases">
        <authorList>
            <person name="McCartney M.A."/>
            <person name="Auch B."/>
            <person name="Kono T."/>
            <person name="Mallez S."/>
            <person name="Becker A."/>
            <person name="Gohl D.M."/>
            <person name="Silverstein K.A.T."/>
            <person name="Koren S."/>
            <person name="Bechman K.B."/>
            <person name="Herman A."/>
            <person name="Abrahante J.E."/>
            <person name="Garbe J."/>
        </authorList>
    </citation>
    <scope>NUCLEOTIDE SEQUENCE</scope>
    <source>
        <strain evidence="2">Duluth1</strain>
        <tissue evidence="2">Whole animal</tissue>
    </source>
</reference>
<feature type="compositionally biased region" description="Low complexity" evidence="1">
    <location>
        <begin position="408"/>
        <end position="426"/>
    </location>
</feature>
<keyword evidence="3" id="KW-1185">Reference proteome</keyword>
<feature type="compositionally biased region" description="Basic and acidic residues" evidence="1">
    <location>
        <begin position="80"/>
        <end position="94"/>
    </location>
</feature>
<feature type="compositionally biased region" description="Polar residues" evidence="1">
    <location>
        <begin position="155"/>
        <end position="164"/>
    </location>
</feature>
<name>A0A9D3YBQ9_DREPO</name>
<evidence type="ECO:0000313" key="3">
    <source>
        <dbReference type="Proteomes" id="UP000828390"/>
    </source>
</evidence>
<feature type="region of interest" description="Disordered" evidence="1">
    <location>
        <begin position="382"/>
        <end position="448"/>
    </location>
</feature>
<feature type="compositionally biased region" description="Basic and acidic residues" evidence="1">
    <location>
        <begin position="124"/>
        <end position="134"/>
    </location>
</feature>
<feature type="region of interest" description="Disordered" evidence="1">
    <location>
        <begin position="112"/>
        <end position="199"/>
    </location>
</feature>
<protein>
    <submittedName>
        <fullName evidence="2">Uncharacterized protein</fullName>
    </submittedName>
</protein>
<dbReference type="EMBL" id="JAIWYP010000016">
    <property type="protein sequence ID" value="KAH3695404.1"/>
    <property type="molecule type" value="Genomic_DNA"/>
</dbReference>
<organism evidence="2 3">
    <name type="scientific">Dreissena polymorpha</name>
    <name type="common">Zebra mussel</name>
    <name type="synonym">Mytilus polymorpha</name>
    <dbReference type="NCBI Taxonomy" id="45954"/>
    <lineage>
        <taxon>Eukaryota</taxon>
        <taxon>Metazoa</taxon>
        <taxon>Spiralia</taxon>
        <taxon>Lophotrochozoa</taxon>
        <taxon>Mollusca</taxon>
        <taxon>Bivalvia</taxon>
        <taxon>Autobranchia</taxon>
        <taxon>Heteroconchia</taxon>
        <taxon>Euheterodonta</taxon>
        <taxon>Imparidentia</taxon>
        <taxon>Neoheterodontei</taxon>
        <taxon>Myida</taxon>
        <taxon>Dreissenoidea</taxon>
        <taxon>Dreissenidae</taxon>
        <taxon>Dreissena</taxon>
    </lineage>
</organism>
<dbReference type="AlphaFoldDB" id="A0A9D3YBQ9"/>
<feature type="compositionally biased region" description="Basic and acidic residues" evidence="1">
    <location>
        <begin position="59"/>
        <end position="69"/>
    </location>
</feature>
<proteinExistence type="predicted"/>
<feature type="compositionally biased region" description="Low complexity" evidence="1">
    <location>
        <begin position="382"/>
        <end position="401"/>
    </location>
</feature>
<evidence type="ECO:0000256" key="1">
    <source>
        <dbReference type="SAM" id="MobiDB-lite"/>
    </source>
</evidence>
<dbReference type="Proteomes" id="UP000828390">
    <property type="component" value="Unassembled WGS sequence"/>
</dbReference>
<gene>
    <name evidence="2" type="ORF">DPMN_082863</name>
</gene>
<reference evidence="2" key="1">
    <citation type="journal article" date="2019" name="bioRxiv">
        <title>The Genome of the Zebra Mussel, Dreissena polymorpha: A Resource for Invasive Species Research.</title>
        <authorList>
            <person name="McCartney M.A."/>
            <person name="Auch B."/>
            <person name="Kono T."/>
            <person name="Mallez S."/>
            <person name="Zhang Y."/>
            <person name="Obille A."/>
            <person name="Becker A."/>
            <person name="Abrahante J.E."/>
            <person name="Garbe J."/>
            <person name="Badalamenti J.P."/>
            <person name="Herman A."/>
            <person name="Mangelson H."/>
            <person name="Liachko I."/>
            <person name="Sullivan S."/>
            <person name="Sone E.D."/>
            <person name="Koren S."/>
            <person name="Silverstein K.A.T."/>
            <person name="Beckman K.B."/>
            <person name="Gohl D.M."/>
        </authorList>
    </citation>
    <scope>NUCLEOTIDE SEQUENCE</scope>
    <source>
        <strain evidence="2">Duluth1</strain>
        <tissue evidence="2">Whole animal</tissue>
    </source>
</reference>
<sequence>MIFCKQYISQFIFIYSRDSNQSSATSRPPVPSARRRLRQMRNEGLSDNDVMLRRQESRRRLLREPDPSGREGNQAPVADDNSRARGDSSLRAEADESCNSRSEIYIREKKCDNTRVSRSHGRTRKDGHETDRFDQSQPEDDSVQSSEDGSHENRNSYATEQNKYYPSFKYGQRNQRDSDCESVVSSKSMPSSKHSDASLENGVLTNCDDVDVNGVVYHRNSSLVRNTVEDNVFEGSQSESDSCKSFKVNRTKYVNGHNAAQYTNGHVREEGKSEVSVIRAKSARELVQNQEYLIQMLQKMNTDISRMDREASRIKEDVIRSKQLFHVAVKRKEAHHLPLSMEGYNMSYSMPRITYHTHRTVSDSAAPLRYLNRFTNYGITGSASSSRRSSAMSSRSSFRSGSLDRRSNSSFRLARSSSRESSLSRSDCYDYDSDVGSESSLTDTRGRRQSRCAGYASGVFRQNSTDAREDLGNSSECESTCSESVPDAYRLAGRRQSYFYTKRRDTPPLYQSESVDL</sequence>